<keyword evidence="1" id="KW-0560">Oxidoreductase</keyword>
<dbReference type="PANTHER" id="PTHR30466:SF1">
    <property type="entry name" value="FMN REDUCTASE (NADH) RUTF"/>
    <property type="match status" value="1"/>
</dbReference>
<proteinExistence type="predicted"/>
<dbReference type="PANTHER" id="PTHR30466">
    <property type="entry name" value="FLAVIN REDUCTASE"/>
    <property type="match status" value="1"/>
</dbReference>
<reference evidence="4 5" key="1">
    <citation type="journal article" date="2020" name="Genome Biol. Evol.">
        <title>A new high-quality draft genome assembly of the Chinese cordyceps Ophiocordyceps sinensis.</title>
        <authorList>
            <person name="Shu R."/>
            <person name="Zhang J."/>
            <person name="Meng Q."/>
            <person name="Zhang H."/>
            <person name="Zhou G."/>
            <person name="Li M."/>
            <person name="Wu P."/>
            <person name="Zhao Y."/>
            <person name="Chen C."/>
            <person name="Qin Q."/>
        </authorList>
    </citation>
    <scope>NUCLEOTIDE SEQUENCE [LARGE SCALE GENOMIC DNA]</scope>
    <source>
        <strain evidence="4 5">IOZ07</strain>
    </source>
</reference>
<dbReference type="OrthoDB" id="2015405at2759"/>
<dbReference type="InterPro" id="IPR050268">
    <property type="entry name" value="NADH-dep_flavin_reductase"/>
</dbReference>
<evidence type="ECO:0000256" key="2">
    <source>
        <dbReference type="SAM" id="MobiDB-lite"/>
    </source>
</evidence>
<sequence length="379" mass="40608">MVWCRGPWAWAVKLALGSILIDKHFRLGTSLDRWRRSFSKHDNPFVLATNKLGISSTTAAGATLLGVTDSCLVTQHNDLGGAMMLCKAVRNASPGTWGELPRRLVVASAPQRLCALKAVRGFYTGLCGASQFSSYSRGPALPQRAPILSRPLTQSSSVTEKRVQPVKAFCCSSPSHVSSPSPPTTEPDAETPLPEQLRSVMRLLASPVVVCTSTHDGAPRAMTMSSFTSLALTPAPLVTFNVLTPSRTLDAIAASREFNIHFLTGDAAGAAIADHFTRGNVEGAFEGLRGVTTRVAGNGPPLMSGDGVLRVLRCRVFRQGPEEGLVRVRDHVLVVGEVVDMTQPGKDASEFGLSYADRKYRRIGGVIAKGGMRPEEEDQ</sequence>
<evidence type="ECO:0000256" key="1">
    <source>
        <dbReference type="ARBA" id="ARBA00023002"/>
    </source>
</evidence>
<feature type="region of interest" description="Disordered" evidence="2">
    <location>
        <begin position="171"/>
        <end position="191"/>
    </location>
</feature>
<organism evidence="4 5">
    <name type="scientific">Ophiocordyceps sinensis</name>
    <dbReference type="NCBI Taxonomy" id="72228"/>
    <lineage>
        <taxon>Eukaryota</taxon>
        <taxon>Fungi</taxon>
        <taxon>Dikarya</taxon>
        <taxon>Ascomycota</taxon>
        <taxon>Pezizomycotina</taxon>
        <taxon>Sordariomycetes</taxon>
        <taxon>Hypocreomycetidae</taxon>
        <taxon>Hypocreales</taxon>
        <taxon>Ophiocordycipitaceae</taxon>
        <taxon>Ophiocordyceps</taxon>
    </lineage>
</organism>
<dbReference type="SUPFAM" id="SSF50475">
    <property type="entry name" value="FMN-binding split barrel"/>
    <property type="match status" value="1"/>
</dbReference>
<evidence type="ECO:0000259" key="3">
    <source>
        <dbReference type="SMART" id="SM00903"/>
    </source>
</evidence>
<dbReference type="GO" id="GO:0010181">
    <property type="term" value="F:FMN binding"/>
    <property type="evidence" value="ECO:0007669"/>
    <property type="project" value="InterPro"/>
</dbReference>
<dbReference type="AlphaFoldDB" id="A0A8H4V5K1"/>
<evidence type="ECO:0000313" key="4">
    <source>
        <dbReference type="EMBL" id="KAF4508744.1"/>
    </source>
</evidence>
<dbReference type="GO" id="GO:0042602">
    <property type="term" value="F:riboflavin reductase (NADPH) activity"/>
    <property type="evidence" value="ECO:0007669"/>
    <property type="project" value="TreeGrafter"/>
</dbReference>
<evidence type="ECO:0000313" key="5">
    <source>
        <dbReference type="Proteomes" id="UP000557566"/>
    </source>
</evidence>
<dbReference type="Proteomes" id="UP000557566">
    <property type="component" value="Unassembled WGS sequence"/>
</dbReference>
<dbReference type="SMART" id="SM00903">
    <property type="entry name" value="Flavin_Reduct"/>
    <property type="match status" value="1"/>
</dbReference>
<dbReference type="Gene3D" id="2.30.110.10">
    <property type="entry name" value="Electron Transport, Fmn-binding Protein, Chain A"/>
    <property type="match status" value="1"/>
</dbReference>
<feature type="domain" description="Flavin reductase like" evidence="3">
    <location>
        <begin position="201"/>
        <end position="362"/>
    </location>
</feature>
<gene>
    <name evidence="4" type="ORF">G6O67_005086</name>
</gene>
<keyword evidence="5" id="KW-1185">Reference proteome</keyword>
<protein>
    <recommendedName>
        <fullName evidence="3">Flavin reductase like domain-containing protein</fullName>
    </recommendedName>
</protein>
<dbReference type="Pfam" id="PF01613">
    <property type="entry name" value="Flavin_Reduct"/>
    <property type="match status" value="1"/>
</dbReference>
<dbReference type="EMBL" id="JAAVMX010000005">
    <property type="protein sequence ID" value="KAF4508744.1"/>
    <property type="molecule type" value="Genomic_DNA"/>
</dbReference>
<dbReference type="InterPro" id="IPR002563">
    <property type="entry name" value="Flavin_Rdtase-like_dom"/>
</dbReference>
<name>A0A8H4V5K1_9HYPO</name>
<comment type="caution">
    <text evidence="4">The sequence shown here is derived from an EMBL/GenBank/DDBJ whole genome shotgun (WGS) entry which is preliminary data.</text>
</comment>
<dbReference type="InterPro" id="IPR012349">
    <property type="entry name" value="Split_barrel_FMN-bd"/>
</dbReference>
<accession>A0A8H4V5K1</accession>